<name>A0ABS9YUS2_9MYCO</name>
<keyword evidence="6" id="KW-1185">Reference proteome</keyword>
<accession>A0ABS9YUS2</accession>
<dbReference type="Pfam" id="PF16859">
    <property type="entry name" value="TetR_C_11"/>
    <property type="match status" value="1"/>
</dbReference>
<dbReference type="Proteomes" id="UP001139068">
    <property type="component" value="Unassembled WGS sequence"/>
</dbReference>
<protein>
    <submittedName>
        <fullName evidence="5">TetR/AcrR family transcriptional regulator C-terminal ligand-binding domain-containing protein</fullName>
    </submittedName>
</protein>
<evidence type="ECO:0000313" key="5">
    <source>
        <dbReference type="EMBL" id="MCI4674109.1"/>
    </source>
</evidence>
<dbReference type="SUPFAM" id="SSF48498">
    <property type="entry name" value="Tetracyclin repressor-like, C-terminal domain"/>
    <property type="match status" value="1"/>
</dbReference>
<dbReference type="EMBL" id="JAIVFL010000001">
    <property type="protein sequence ID" value="MCI4674109.1"/>
    <property type="molecule type" value="Genomic_DNA"/>
</dbReference>
<feature type="region of interest" description="Disordered" evidence="3">
    <location>
        <begin position="80"/>
        <end position="108"/>
    </location>
</feature>
<dbReference type="RefSeq" id="WP_243070585.1">
    <property type="nucleotide sequence ID" value="NZ_JAIVFL010000001.1"/>
</dbReference>
<evidence type="ECO:0000259" key="4">
    <source>
        <dbReference type="Pfam" id="PF16859"/>
    </source>
</evidence>
<comment type="caution">
    <text evidence="5">The sequence shown here is derived from an EMBL/GenBank/DDBJ whole genome shotgun (WGS) entry which is preliminary data.</text>
</comment>
<feature type="region of interest" description="Disordered" evidence="3">
    <location>
        <begin position="123"/>
        <end position="150"/>
    </location>
</feature>
<evidence type="ECO:0000313" key="6">
    <source>
        <dbReference type="Proteomes" id="UP001139068"/>
    </source>
</evidence>
<proteinExistence type="predicted"/>
<dbReference type="InterPro" id="IPR011075">
    <property type="entry name" value="TetR_C"/>
</dbReference>
<keyword evidence="1" id="KW-0805">Transcription regulation</keyword>
<dbReference type="InterPro" id="IPR036271">
    <property type="entry name" value="Tet_transcr_reg_TetR-rel_C_sf"/>
</dbReference>
<dbReference type="Gene3D" id="1.10.357.10">
    <property type="entry name" value="Tetracycline Repressor, domain 2"/>
    <property type="match status" value="1"/>
</dbReference>
<keyword evidence="2" id="KW-0804">Transcription</keyword>
<evidence type="ECO:0000256" key="1">
    <source>
        <dbReference type="ARBA" id="ARBA00023015"/>
    </source>
</evidence>
<evidence type="ECO:0000256" key="2">
    <source>
        <dbReference type="ARBA" id="ARBA00023163"/>
    </source>
</evidence>
<sequence>MAAAQTSGLAAALREGLESGDPCALSVDRISQQSGVHKTTIYRRWMSSEGALADLLSEITAAGTPLPDSGDLEKDLRTVAQRLPSPTRRPRRSSAKSPQAPNPVLKDAAGRFWSSLVHHTAENVRRAQQRGTVDPTVTADSVVETLTGPL</sequence>
<reference evidence="5" key="1">
    <citation type="journal article" date="2022" name="ISME J.">
        <title>Identification of active gaseous-alkane degraders at natural gas seeps.</title>
        <authorList>
            <person name="Farhan Ul Haque M."/>
            <person name="Hernandez M."/>
            <person name="Crombie A.T."/>
            <person name="Murrell J.C."/>
        </authorList>
    </citation>
    <scope>NUCLEOTIDE SEQUENCE</scope>
    <source>
        <strain evidence="5">ANDR5</strain>
    </source>
</reference>
<feature type="domain" description="Tetracyclin repressor-like C-terminal" evidence="4">
    <location>
        <begin position="66"/>
        <end position="150"/>
    </location>
</feature>
<organism evidence="5 6">
    <name type="scientific">Candidatus Mycolicibacterium alkanivorans</name>
    <dbReference type="NCBI Taxonomy" id="2954114"/>
    <lineage>
        <taxon>Bacteria</taxon>
        <taxon>Bacillati</taxon>
        <taxon>Actinomycetota</taxon>
        <taxon>Actinomycetes</taxon>
        <taxon>Mycobacteriales</taxon>
        <taxon>Mycobacteriaceae</taxon>
        <taxon>Mycolicibacterium</taxon>
    </lineage>
</organism>
<gene>
    <name evidence="5" type="ORF">K9U37_03805</name>
</gene>
<dbReference type="Gene3D" id="1.10.10.60">
    <property type="entry name" value="Homeodomain-like"/>
    <property type="match status" value="1"/>
</dbReference>
<evidence type="ECO:0000256" key="3">
    <source>
        <dbReference type="SAM" id="MobiDB-lite"/>
    </source>
</evidence>